<feature type="repeat" description="WD" evidence="10">
    <location>
        <begin position="10"/>
        <end position="44"/>
    </location>
</feature>
<dbReference type="OrthoDB" id="364224at2759"/>
<evidence type="ECO:0000256" key="5">
    <source>
        <dbReference type="ARBA" id="ARBA00022574"/>
    </source>
</evidence>
<evidence type="ECO:0000256" key="6">
    <source>
        <dbReference type="ARBA" id="ARBA00022737"/>
    </source>
</evidence>
<feature type="repeat" description="WD" evidence="10">
    <location>
        <begin position="260"/>
        <end position="292"/>
    </location>
</feature>
<keyword evidence="7" id="KW-0653">Protein transport</keyword>
<dbReference type="SMART" id="SM00320">
    <property type="entry name" value="WD40"/>
    <property type="match status" value="3"/>
</dbReference>
<dbReference type="SUPFAM" id="SSF50978">
    <property type="entry name" value="WD40 repeat-like"/>
    <property type="match status" value="1"/>
</dbReference>
<dbReference type="PROSITE" id="PS50082">
    <property type="entry name" value="WD_REPEATS_2"/>
    <property type="match status" value="2"/>
</dbReference>
<gene>
    <name evidence="11" type="ORF">OXX778_LOCUS4057</name>
</gene>
<keyword evidence="6" id="KW-0677">Repeat</keyword>
<evidence type="ECO:0000256" key="8">
    <source>
        <dbReference type="ARBA" id="ARBA00023228"/>
    </source>
</evidence>
<keyword evidence="9" id="KW-0539">Nucleus</keyword>
<dbReference type="GO" id="GO:1904263">
    <property type="term" value="P:positive regulation of TORC1 signaling"/>
    <property type="evidence" value="ECO:0007669"/>
    <property type="project" value="TreeGrafter"/>
</dbReference>
<evidence type="ECO:0000256" key="3">
    <source>
        <dbReference type="ARBA" id="ARBA00010102"/>
    </source>
</evidence>
<comment type="subcellular location">
    <subcellularLocation>
        <location evidence="2">Lysosome</location>
    </subcellularLocation>
    <subcellularLocation>
        <location evidence="1">Nucleus envelope</location>
    </subcellularLocation>
</comment>
<dbReference type="GO" id="GO:0005198">
    <property type="term" value="F:structural molecule activity"/>
    <property type="evidence" value="ECO:0007669"/>
    <property type="project" value="InterPro"/>
</dbReference>
<keyword evidence="5 10" id="KW-0853">WD repeat</keyword>
<evidence type="ECO:0000313" key="12">
    <source>
        <dbReference type="Proteomes" id="UP000663879"/>
    </source>
</evidence>
<keyword evidence="8" id="KW-0458">Lysosome</keyword>
<dbReference type="GO" id="GO:0035859">
    <property type="term" value="C:Seh1-associated complex"/>
    <property type="evidence" value="ECO:0007669"/>
    <property type="project" value="TreeGrafter"/>
</dbReference>
<reference evidence="11" key="1">
    <citation type="submission" date="2021-02" db="EMBL/GenBank/DDBJ databases">
        <authorList>
            <person name="Nowell W R."/>
        </authorList>
    </citation>
    <scope>NUCLEOTIDE SEQUENCE</scope>
    <source>
        <strain evidence="11">Ploen Becks lab</strain>
    </source>
</reference>
<dbReference type="GO" id="GO:0015031">
    <property type="term" value="P:protein transport"/>
    <property type="evidence" value="ECO:0007669"/>
    <property type="project" value="UniProtKB-KW"/>
</dbReference>
<dbReference type="InterPro" id="IPR036322">
    <property type="entry name" value="WD40_repeat_dom_sf"/>
</dbReference>
<dbReference type="Pfam" id="PF00400">
    <property type="entry name" value="WD40"/>
    <property type="match status" value="2"/>
</dbReference>
<dbReference type="GO" id="GO:0034198">
    <property type="term" value="P:cellular response to amino acid starvation"/>
    <property type="evidence" value="ECO:0007669"/>
    <property type="project" value="TreeGrafter"/>
</dbReference>
<dbReference type="InterPro" id="IPR037363">
    <property type="entry name" value="Sec13/Seh1_fam"/>
</dbReference>
<evidence type="ECO:0000313" key="11">
    <source>
        <dbReference type="EMBL" id="CAF0753733.1"/>
    </source>
</evidence>
<name>A0A813PE74_9BILA</name>
<dbReference type="PROSITE" id="PS50294">
    <property type="entry name" value="WD_REPEATS_REGION"/>
    <property type="match status" value="1"/>
</dbReference>
<sequence length="353" mass="40271">MSTFSSIPIRTDHKDLIQDIAFDFYGKRVATASLDQSVRIWNINENNEWVFKEELRINPGLQKVAWAHPEFGSLLAVAFDRIVWIYEETCFSNGRNGWIKRIAIHDSRLAITDLKFAPKYLGLQLVICTQSGEVRIYECNDIINSNVWNKVHPDLKSNMSSCSSCSWSTCFNLPILLALGSDETNPTSDKLVIFEHNENTRQYTRIEKPQICLDSIRSLAFAPSVGKLYHTLAIASKSLLICTIKSMPKEPHRYQFTTTNLDSDASVWRVCWNTVGSILASAGDDRKVKLWKSNFSGWSCFAEITGESCSLLADQNINLSCMLNLYKDQNQQQQHQKNQIQFKTQTSIHTKQK</sequence>
<dbReference type="GO" id="GO:0005764">
    <property type="term" value="C:lysosome"/>
    <property type="evidence" value="ECO:0007669"/>
    <property type="project" value="UniProtKB-SubCell"/>
</dbReference>
<dbReference type="InterPro" id="IPR015943">
    <property type="entry name" value="WD40/YVTN_repeat-like_dom_sf"/>
</dbReference>
<evidence type="ECO:0000256" key="10">
    <source>
        <dbReference type="PROSITE-ProRule" id="PRU00221"/>
    </source>
</evidence>
<dbReference type="Gene3D" id="2.130.10.10">
    <property type="entry name" value="YVTN repeat-like/Quinoprotein amine dehydrogenase"/>
    <property type="match status" value="1"/>
</dbReference>
<comment type="similarity">
    <text evidence="3">Belongs to the WD repeat SEC13 family.</text>
</comment>
<evidence type="ECO:0000256" key="1">
    <source>
        <dbReference type="ARBA" id="ARBA00004259"/>
    </source>
</evidence>
<protein>
    <submittedName>
        <fullName evidence="11">Uncharacterized protein</fullName>
    </submittedName>
</protein>
<evidence type="ECO:0000256" key="4">
    <source>
        <dbReference type="ARBA" id="ARBA00022448"/>
    </source>
</evidence>
<evidence type="ECO:0000256" key="2">
    <source>
        <dbReference type="ARBA" id="ARBA00004371"/>
    </source>
</evidence>
<dbReference type="InterPro" id="IPR001680">
    <property type="entry name" value="WD40_rpt"/>
</dbReference>
<keyword evidence="12" id="KW-1185">Reference proteome</keyword>
<dbReference type="PROSITE" id="PS00678">
    <property type="entry name" value="WD_REPEATS_1"/>
    <property type="match status" value="1"/>
</dbReference>
<dbReference type="InterPro" id="IPR019775">
    <property type="entry name" value="WD40_repeat_CS"/>
</dbReference>
<keyword evidence="4" id="KW-0813">Transport</keyword>
<proteinExistence type="inferred from homology"/>
<accession>A0A813PE74</accession>
<evidence type="ECO:0000256" key="9">
    <source>
        <dbReference type="ARBA" id="ARBA00023242"/>
    </source>
</evidence>
<dbReference type="EMBL" id="CAJNOC010000384">
    <property type="protein sequence ID" value="CAF0753733.1"/>
    <property type="molecule type" value="Genomic_DNA"/>
</dbReference>
<comment type="caution">
    <text evidence="11">The sequence shown here is derived from an EMBL/GenBank/DDBJ whole genome shotgun (WGS) entry which is preliminary data.</text>
</comment>
<dbReference type="AlphaFoldDB" id="A0A813PE74"/>
<dbReference type="PANTHER" id="PTHR11024">
    <property type="entry name" value="NUCLEAR PORE COMPLEX PROTEIN SEC13 / SEH1 FAMILY MEMBER"/>
    <property type="match status" value="1"/>
</dbReference>
<dbReference type="PANTHER" id="PTHR11024:SF3">
    <property type="entry name" value="NUCLEOPORIN SEH1"/>
    <property type="match status" value="1"/>
</dbReference>
<organism evidence="11 12">
    <name type="scientific">Brachionus calyciflorus</name>
    <dbReference type="NCBI Taxonomy" id="104777"/>
    <lineage>
        <taxon>Eukaryota</taxon>
        <taxon>Metazoa</taxon>
        <taxon>Spiralia</taxon>
        <taxon>Gnathifera</taxon>
        <taxon>Rotifera</taxon>
        <taxon>Eurotatoria</taxon>
        <taxon>Monogononta</taxon>
        <taxon>Pseudotrocha</taxon>
        <taxon>Ploima</taxon>
        <taxon>Brachionidae</taxon>
        <taxon>Brachionus</taxon>
    </lineage>
</organism>
<dbReference type="GO" id="GO:0031080">
    <property type="term" value="C:nuclear pore outer ring"/>
    <property type="evidence" value="ECO:0007669"/>
    <property type="project" value="TreeGrafter"/>
</dbReference>
<evidence type="ECO:0000256" key="7">
    <source>
        <dbReference type="ARBA" id="ARBA00022927"/>
    </source>
</evidence>
<dbReference type="Proteomes" id="UP000663879">
    <property type="component" value="Unassembled WGS sequence"/>
</dbReference>